<dbReference type="PANTHER" id="PTHR43081">
    <property type="entry name" value="ADENYLATE CYCLASE, TERMINAL-DIFFERENTIATION SPECIFIC-RELATED"/>
    <property type="match status" value="1"/>
</dbReference>
<proteinExistence type="predicted"/>
<reference evidence="2" key="1">
    <citation type="journal article" date="2020" name="bioRxiv">
        <title>Comparative genomics of Chlamydomonas.</title>
        <authorList>
            <person name="Craig R.J."/>
            <person name="Hasan A.R."/>
            <person name="Ness R.W."/>
            <person name="Keightley P.D."/>
        </authorList>
    </citation>
    <scope>NUCLEOTIDE SEQUENCE</scope>
    <source>
        <strain evidence="2">SAG 7.73</strain>
    </source>
</reference>
<dbReference type="InterPro" id="IPR050697">
    <property type="entry name" value="Adenylyl/Guanylyl_Cyclase_3/4"/>
</dbReference>
<dbReference type="SUPFAM" id="SSF55073">
    <property type="entry name" value="Nucleotide cyclase"/>
    <property type="match status" value="1"/>
</dbReference>
<dbReference type="PANTHER" id="PTHR43081:SF1">
    <property type="entry name" value="ADENYLATE CYCLASE, TERMINAL-DIFFERENTIATION SPECIFIC"/>
    <property type="match status" value="1"/>
</dbReference>
<sequence>MGIAAHPGTTRVLDRATLKLVPCDKERCPLAEEVVMEDGVALVNRPILLQSTVVMLNGLSPLQYQFYAYGLFSMLSSSSLLGVGGGNGLLLDPNELLPMRQSDFSSDQLQYWVQEGYDAGDAARFLAVYRKTATSENIVSEIKIRMSTNVTAALYAAALTFNSPATSASALPGILARMESALDAIVAAEGGTDAFAQQYRRQHQIAGNAGGSADSFESAPGVSADTTCLTLVVTDIYESTTLWEKLPVTVMDAAVSIHHAIIRQALAARKGYEAATEGDSFILSFKGPADAAAFCLYVQQALLTAPWPAELMQHRDLEGLAAGPGGGDGDADGGMDAVDWWAAAAAVSPTATVALVPRRGPECTAVVGASRSSRRIGLNYTFKRLAIGKRAAADRSMTAAGRDQSLMISSSRRPSALFIGASMPSFLEGSAAAAIAELVAADRMLDATQQLSTILDDDLPTMAAVAVDSDLAPASDSEDVQQADGSTGPPGSSSTSKWATAGAPGRSKTRSSGNGSALLGSAAATISMGGKTVSGTTVAGAAIAAEAPAAATGCERRRAQSVGAMLLRNHSSTAAASVDEVATDAAVQDVEAALCGGGAAAARPTAVAQASGPARETCSSMAHPATADARSVGSSGVWATDVLGGGSSVATTNVLLPSTSVTTARTMRLLPGSFPQQALLDVASASLAGPHKAFAGSCDGAAPEAIHLPPAAAAAGARARAAAAYTTLGFTSPAAAGRMSRKRLLRASVDMLLPRQRAPSATQQQRRPPSLPQGLYGAWASVGASGGAAALAHRSSFNRSAAPADAVGAEPSAGPGNQHVVFRGLRVRMGIHSSCGSEGEVEVSRNAASGRVQYSGALLRLAKAVSDVGQGGMILLSQATRDALQQAAEGESPAALQKALGGPFVVLWMGKHTFADGAGDAHLYQVVSMRLLGRLALQLQTPERTLLRKCAPVPPLERGVFDAPTAGMGTLARISVVGAPTLMAWNAEVTTRALALMYEMLLEELRCAVEAAAFDGAAGTGTASQLPSQCQPASCLLYNPTADSSSGPIRACVVEGSEQLMPAAPVLLPRPLSRRSTGGAADAGVSATPSGMRLAGAAAGFPAAAAAATWWWPQQKRVQDVAVMSGFSSKPDTAGGAKSGAARVMGLLGTSFRAKDPATCIGHPAAMTVAFSGPPSIAAQWLLSCMTRLPTLDWPPELLEHPLAEDIAFGSGTGAVLVRMCGLRAAAALACGDLGGAALVPGALSGSLRYQDTAAAAVLRKAAAATKTGQVVTDAATAALLAKDVVAKLKLLAKETDNTRS</sequence>
<evidence type="ECO:0000313" key="2">
    <source>
        <dbReference type="EMBL" id="KAG2435240.1"/>
    </source>
</evidence>
<dbReference type="EMBL" id="JAEHOC010000015">
    <property type="protein sequence ID" value="KAG2435240.1"/>
    <property type="molecule type" value="Genomic_DNA"/>
</dbReference>
<comment type="caution">
    <text evidence="2">The sequence shown here is derived from an EMBL/GenBank/DDBJ whole genome shotgun (WGS) entry which is preliminary data.</text>
</comment>
<organism evidence="2 3">
    <name type="scientific">Chlamydomonas incerta</name>
    <dbReference type="NCBI Taxonomy" id="51695"/>
    <lineage>
        <taxon>Eukaryota</taxon>
        <taxon>Viridiplantae</taxon>
        <taxon>Chlorophyta</taxon>
        <taxon>core chlorophytes</taxon>
        <taxon>Chlorophyceae</taxon>
        <taxon>CS clade</taxon>
        <taxon>Chlamydomonadales</taxon>
        <taxon>Chlamydomonadaceae</taxon>
        <taxon>Chlamydomonas</taxon>
    </lineage>
</organism>
<dbReference type="Proteomes" id="UP000650467">
    <property type="component" value="Unassembled WGS sequence"/>
</dbReference>
<evidence type="ECO:0008006" key="4">
    <source>
        <dbReference type="Google" id="ProtNLM"/>
    </source>
</evidence>
<evidence type="ECO:0000313" key="3">
    <source>
        <dbReference type="Proteomes" id="UP000650467"/>
    </source>
</evidence>
<feature type="compositionally biased region" description="Low complexity" evidence="1">
    <location>
        <begin position="485"/>
        <end position="496"/>
    </location>
</feature>
<dbReference type="InterPro" id="IPR029787">
    <property type="entry name" value="Nucleotide_cyclase"/>
</dbReference>
<evidence type="ECO:0000256" key="1">
    <source>
        <dbReference type="SAM" id="MobiDB-lite"/>
    </source>
</evidence>
<name>A0A835TAB9_CHLIN</name>
<protein>
    <recommendedName>
        <fullName evidence="4">Guanylate cyclase domain-containing protein</fullName>
    </recommendedName>
</protein>
<dbReference type="OrthoDB" id="48903at2759"/>
<keyword evidence="3" id="KW-1185">Reference proteome</keyword>
<gene>
    <name evidence="2" type="ORF">HXX76_007318</name>
</gene>
<dbReference type="Gene3D" id="3.30.70.1230">
    <property type="entry name" value="Nucleotide cyclase"/>
    <property type="match status" value="2"/>
</dbReference>
<feature type="region of interest" description="Disordered" evidence="1">
    <location>
        <begin position="471"/>
        <end position="515"/>
    </location>
</feature>
<accession>A0A835TAB9</accession>